<organism evidence="1 2">
    <name type="scientific">Hexamita inflata</name>
    <dbReference type="NCBI Taxonomy" id="28002"/>
    <lineage>
        <taxon>Eukaryota</taxon>
        <taxon>Metamonada</taxon>
        <taxon>Diplomonadida</taxon>
        <taxon>Hexamitidae</taxon>
        <taxon>Hexamitinae</taxon>
        <taxon>Hexamita</taxon>
    </lineage>
</organism>
<evidence type="ECO:0000313" key="2">
    <source>
        <dbReference type="Proteomes" id="UP001642409"/>
    </source>
</evidence>
<dbReference type="Proteomes" id="UP001642409">
    <property type="component" value="Unassembled WGS sequence"/>
</dbReference>
<keyword evidence="2" id="KW-1185">Reference proteome</keyword>
<protein>
    <submittedName>
        <fullName evidence="1">Hypothetical_protein</fullName>
    </submittedName>
</protein>
<proteinExistence type="predicted"/>
<evidence type="ECO:0000313" key="1">
    <source>
        <dbReference type="EMBL" id="CAL5981107.1"/>
    </source>
</evidence>
<comment type="caution">
    <text evidence="1">The sequence shown here is derived from an EMBL/GenBank/DDBJ whole genome shotgun (WGS) entry which is preliminary data.</text>
</comment>
<accession>A0ABP1H0U6</accession>
<gene>
    <name evidence="1" type="ORF">HINF_LOCUS6490</name>
</gene>
<dbReference type="EMBL" id="CAXDID020000013">
    <property type="protein sequence ID" value="CAL5981107.1"/>
    <property type="molecule type" value="Genomic_DNA"/>
</dbReference>
<sequence length="116" mass="12849">MTRCSAISISPTVVSYQIESCQIDLITIGSFIKFRTGTFIFSPFTILQKFVLLHGIINLISLSQMFRHSVVPNVTLKKVQSSNCITSDVSGLIPNKTFCISLSAKNSDDYTVVIRL</sequence>
<reference evidence="1 2" key="1">
    <citation type="submission" date="2024-07" db="EMBL/GenBank/DDBJ databases">
        <authorList>
            <person name="Akdeniz Z."/>
        </authorList>
    </citation>
    <scope>NUCLEOTIDE SEQUENCE [LARGE SCALE GENOMIC DNA]</scope>
</reference>
<name>A0ABP1H0U6_9EUKA</name>